<comment type="caution">
    <text evidence="2">The sequence shown here is derived from an EMBL/GenBank/DDBJ whole genome shotgun (WGS) entry which is preliminary data.</text>
</comment>
<feature type="region of interest" description="Disordered" evidence="1">
    <location>
        <begin position="1"/>
        <end position="31"/>
    </location>
</feature>
<proteinExistence type="predicted"/>
<name>A0A2G5VLC4_9PELO</name>
<evidence type="ECO:0000256" key="1">
    <source>
        <dbReference type="SAM" id="MobiDB-lite"/>
    </source>
</evidence>
<dbReference type="EMBL" id="PDUG01000001">
    <property type="protein sequence ID" value="PIC52471.1"/>
    <property type="molecule type" value="Genomic_DNA"/>
</dbReference>
<reference evidence="3" key="1">
    <citation type="submission" date="2017-10" db="EMBL/GenBank/DDBJ databases">
        <title>Rapid genome shrinkage in a self-fertile nematode reveals novel sperm competition proteins.</title>
        <authorList>
            <person name="Yin D."/>
            <person name="Schwarz E.M."/>
            <person name="Thomas C.G."/>
            <person name="Felde R.L."/>
            <person name="Korf I.F."/>
            <person name="Cutter A.D."/>
            <person name="Schartner C.M."/>
            <person name="Ralston E.J."/>
            <person name="Meyer B.J."/>
            <person name="Haag E.S."/>
        </authorList>
    </citation>
    <scope>NUCLEOTIDE SEQUENCE [LARGE SCALE GENOMIC DNA]</scope>
    <source>
        <strain evidence="3">JU1422</strain>
    </source>
</reference>
<dbReference type="STRING" id="1611254.A0A2G5VLC4"/>
<evidence type="ECO:0000313" key="2">
    <source>
        <dbReference type="EMBL" id="PIC52471.1"/>
    </source>
</evidence>
<protein>
    <submittedName>
        <fullName evidence="2">Uncharacterized protein</fullName>
    </submittedName>
</protein>
<sequence>MCGVSFGRYFRSPEESTDARANPSGQEEPRHRMLSTMVHHFDPNGFVKDDWKSADATTAEPLVATSSSSTTSSESHVTTASTSAPTSPILAPPPPITLQDVMTHASTDHLTPNGNLEFSLFRLI</sequence>
<evidence type="ECO:0000313" key="3">
    <source>
        <dbReference type="Proteomes" id="UP000230233"/>
    </source>
</evidence>
<gene>
    <name evidence="2" type="primary">Cnig_chr_I.g2565</name>
    <name evidence="2" type="ORF">B9Z55_002565</name>
</gene>
<dbReference type="Proteomes" id="UP000230233">
    <property type="component" value="Chromosome I"/>
</dbReference>
<feature type="region of interest" description="Disordered" evidence="1">
    <location>
        <begin position="59"/>
        <end position="95"/>
    </location>
</feature>
<organism evidence="2 3">
    <name type="scientific">Caenorhabditis nigoni</name>
    <dbReference type="NCBI Taxonomy" id="1611254"/>
    <lineage>
        <taxon>Eukaryota</taxon>
        <taxon>Metazoa</taxon>
        <taxon>Ecdysozoa</taxon>
        <taxon>Nematoda</taxon>
        <taxon>Chromadorea</taxon>
        <taxon>Rhabditida</taxon>
        <taxon>Rhabditina</taxon>
        <taxon>Rhabditomorpha</taxon>
        <taxon>Rhabditoidea</taxon>
        <taxon>Rhabditidae</taxon>
        <taxon>Peloderinae</taxon>
        <taxon>Caenorhabditis</taxon>
    </lineage>
</organism>
<accession>A0A2G5VLC4</accession>
<feature type="compositionally biased region" description="Low complexity" evidence="1">
    <location>
        <begin position="64"/>
        <end position="89"/>
    </location>
</feature>
<dbReference type="AlphaFoldDB" id="A0A2G5VLC4"/>
<keyword evidence="3" id="KW-1185">Reference proteome</keyword>